<sequence>SKIAEYMACVLSTLLYASESWSQHTLQEKRMNASHLHCLRSKLNISWNYK</sequence>
<proteinExistence type="predicted"/>
<evidence type="ECO:0000313" key="1">
    <source>
        <dbReference type="EMBL" id="CEK89371.1"/>
    </source>
</evidence>
<accession>A0A0B7BAP4</accession>
<organism evidence="1">
    <name type="scientific">Arion vulgaris</name>
    <dbReference type="NCBI Taxonomy" id="1028688"/>
    <lineage>
        <taxon>Eukaryota</taxon>
        <taxon>Metazoa</taxon>
        <taxon>Spiralia</taxon>
        <taxon>Lophotrochozoa</taxon>
        <taxon>Mollusca</taxon>
        <taxon>Gastropoda</taxon>
        <taxon>Heterobranchia</taxon>
        <taxon>Euthyneura</taxon>
        <taxon>Panpulmonata</taxon>
        <taxon>Eupulmonata</taxon>
        <taxon>Stylommatophora</taxon>
        <taxon>Helicina</taxon>
        <taxon>Arionoidea</taxon>
        <taxon>Arionidae</taxon>
        <taxon>Arion</taxon>
    </lineage>
</organism>
<reference evidence="1" key="1">
    <citation type="submission" date="2014-12" db="EMBL/GenBank/DDBJ databases">
        <title>Insight into the proteome of Arion vulgaris.</title>
        <authorList>
            <person name="Aradska J."/>
            <person name="Bulat T."/>
            <person name="Smidak R."/>
            <person name="Sarate P."/>
            <person name="Gangsoo J."/>
            <person name="Sialana F."/>
            <person name="Bilban M."/>
            <person name="Lubec G."/>
        </authorList>
    </citation>
    <scope>NUCLEOTIDE SEQUENCE</scope>
    <source>
        <tissue evidence="1">Skin</tissue>
    </source>
</reference>
<name>A0A0B7BAP4_9EUPU</name>
<feature type="non-terminal residue" evidence="1">
    <location>
        <position position="1"/>
    </location>
</feature>
<dbReference type="AlphaFoldDB" id="A0A0B7BAP4"/>
<dbReference type="EMBL" id="HACG01042506">
    <property type="protein sequence ID" value="CEK89371.1"/>
    <property type="molecule type" value="Transcribed_RNA"/>
</dbReference>
<gene>
    <name evidence="1" type="primary">ORF170545</name>
</gene>
<protein>
    <submittedName>
        <fullName evidence="1">Uncharacterized protein</fullName>
    </submittedName>
</protein>